<comment type="caution">
    <text evidence="2">The sequence shown here is derived from an EMBL/GenBank/DDBJ whole genome shotgun (WGS) entry which is preliminary data.</text>
</comment>
<feature type="compositionally biased region" description="Basic and acidic residues" evidence="1">
    <location>
        <begin position="12"/>
        <end position="25"/>
    </location>
</feature>
<gene>
    <name evidence="2" type="ORF">ET996_06610</name>
</gene>
<dbReference type="PANTHER" id="PTHR39420">
    <property type="match status" value="1"/>
</dbReference>
<dbReference type="OrthoDB" id="8478472at2"/>
<evidence type="ECO:0000256" key="1">
    <source>
        <dbReference type="SAM" id="MobiDB-lite"/>
    </source>
</evidence>
<dbReference type="InterPro" id="IPR018766">
    <property type="entry name" value="Zinicin_2"/>
</dbReference>
<dbReference type="Pfam" id="PF10103">
    <property type="entry name" value="Zincin_2"/>
    <property type="match status" value="1"/>
</dbReference>
<dbReference type="Proteomes" id="UP000291933">
    <property type="component" value="Unassembled WGS sequence"/>
</dbReference>
<dbReference type="GO" id="GO:0006508">
    <property type="term" value="P:proteolysis"/>
    <property type="evidence" value="ECO:0007669"/>
    <property type="project" value="UniProtKB-KW"/>
</dbReference>
<reference evidence="2 3" key="1">
    <citation type="submission" date="2019-01" db="EMBL/GenBank/DDBJ databases">
        <title>Lactibacter flavus gen. nov., sp. nov., a novel bacterium of the family Propionibacteriaceae isolated from raw milk and dairy products.</title>
        <authorList>
            <person name="Huptas C."/>
            <person name="Wenning M."/>
            <person name="Breitenwieser F."/>
            <person name="Doll E."/>
            <person name="Von Neubeck M."/>
            <person name="Busse H.-J."/>
            <person name="Scherer S."/>
        </authorList>
    </citation>
    <scope>NUCLEOTIDE SEQUENCE [LARGE SCALE GENOMIC DNA]</scope>
    <source>
        <strain evidence="2 3">DSM 22130</strain>
    </source>
</reference>
<dbReference type="NCBIfam" id="TIGR03624">
    <property type="entry name" value="putative hydrolase"/>
    <property type="match status" value="1"/>
</dbReference>
<dbReference type="PANTHER" id="PTHR39420:SF2">
    <property type="entry name" value="HYDROLASE"/>
    <property type="match status" value="1"/>
</dbReference>
<dbReference type="AlphaFoldDB" id="A0A4Q9KL02"/>
<name>A0A4Q9KL02_PROTD</name>
<evidence type="ECO:0000313" key="2">
    <source>
        <dbReference type="EMBL" id="TBT95186.1"/>
    </source>
</evidence>
<dbReference type="EMBL" id="SDMR01000006">
    <property type="protein sequence ID" value="TBT95186.1"/>
    <property type="molecule type" value="Genomic_DNA"/>
</dbReference>
<accession>A0A4Q9KL02</accession>
<dbReference type="Gene3D" id="1.20.150.30">
    <property type="entry name" value="Zincin-like metallopeptidase, N-terminal domain"/>
    <property type="match status" value="1"/>
</dbReference>
<sequence>METPTVEGEPMASDRDPFDPDRSGDQDNPLAQFMAQFGITPGADGNFDMDGLMGKLQQAMTQFTSQMASFGGGAGADGLNWTFTRDVARKVTAAQGTDPSPSASEVAAVRDAVGLADLWLDQQTAFGRIATPAAAWSRAEWVEQTFDVWRSLTSPVASSFSAAITGLLTKQSEELGGLQPMLEPLMRAASSGMLSAQLGQALGLLSTDVVSACDISFPLTKKPIVALLPDNVAKFGDGLEQSDADVRLYLALRETARQRLFASVGWLGPQLLALVEHYARGISIDAHAIEEALESQMSGQMTAEDLESLGSTLSSKLFEPVQTAEQTEILGRLENLVALVEGWVDDVVSVTTAGLMPGASALLESVRRRRASGGPAEAALKALLNLELRPRRVRDAANLWAALRTAQGYEARDAAWAHPDLIPTAADLDDPLGYVERGRPAVAPTDGVDDLDAQLARLLDEEGRKGPDGA</sequence>
<dbReference type="GO" id="GO:0008237">
    <property type="term" value="F:metallopeptidase activity"/>
    <property type="evidence" value="ECO:0007669"/>
    <property type="project" value="UniProtKB-KW"/>
</dbReference>
<protein>
    <submittedName>
        <fullName evidence="2">Zinc-dependent metalloprotease</fullName>
    </submittedName>
</protein>
<dbReference type="InterPro" id="IPR042271">
    <property type="entry name" value="Zinicin_2_N"/>
</dbReference>
<feature type="region of interest" description="Disordered" evidence="1">
    <location>
        <begin position="1"/>
        <end position="29"/>
    </location>
</feature>
<organism evidence="2 3">
    <name type="scientific">Propioniciclava tarda</name>
    <dbReference type="NCBI Taxonomy" id="433330"/>
    <lineage>
        <taxon>Bacteria</taxon>
        <taxon>Bacillati</taxon>
        <taxon>Actinomycetota</taxon>
        <taxon>Actinomycetes</taxon>
        <taxon>Propionibacteriales</taxon>
        <taxon>Propionibacteriaceae</taxon>
        <taxon>Propioniciclava</taxon>
    </lineage>
</organism>
<evidence type="ECO:0000313" key="3">
    <source>
        <dbReference type="Proteomes" id="UP000291933"/>
    </source>
</evidence>
<keyword evidence="2" id="KW-0645">Protease</keyword>
<keyword evidence="2" id="KW-0378">Hydrolase</keyword>
<proteinExistence type="predicted"/>
<dbReference type="SUPFAM" id="SSF55486">
    <property type="entry name" value="Metalloproteases ('zincins'), catalytic domain"/>
    <property type="match status" value="1"/>
</dbReference>
<keyword evidence="3" id="KW-1185">Reference proteome</keyword>
<keyword evidence="2" id="KW-0482">Metalloprotease</keyword>